<dbReference type="InterPro" id="IPR003439">
    <property type="entry name" value="ABC_transporter-like_ATP-bd"/>
</dbReference>
<keyword evidence="1" id="KW-0813">Transport</keyword>
<evidence type="ECO:0000313" key="4">
    <source>
        <dbReference type="EMBL" id="QQL44408.1"/>
    </source>
</evidence>
<gene>
    <name evidence="4" type="ORF">G3M56_011000</name>
</gene>
<dbReference type="Proteomes" id="UP000475117">
    <property type="component" value="Chromosome"/>
</dbReference>
<sequence>MIHVSIRDLKKSFGNTYVLNGINLDIVPGELFFLLGPSGCGKTTLLRSIAGFYEPDAGSIHFNHKDVTKVPAHKRNTAMMFQSYALWPHMNVAHNVAFGLEERKLPKSEIEERVLEALRIVRMQDLATRKIHELSGGQQQRVALARSLVVRPQCLLLDEPLSNLDAGLRMDMRNEIRRICKEFEFTAIYVTHDKKEAIAVADRMAIIEHGQVAQVGTPKEIYRRPVSSSVASFIGETNFLTGYIEYTYGDTALVSTPGGDFEGRISEMGWTPERGEQATVAIRPEAFVLRDDPSFKNTLPVNITSSMYLGEIAQYQLRSKTGDIIRVSELNPHELRTASQEFLYAHAEPNDVVILRNRSVQPHPPVSAS</sequence>
<dbReference type="SUPFAM" id="SSF52540">
    <property type="entry name" value="P-loop containing nucleoside triphosphate hydrolases"/>
    <property type="match status" value="1"/>
</dbReference>
<evidence type="ECO:0000256" key="2">
    <source>
        <dbReference type="ARBA" id="ARBA00022741"/>
    </source>
</evidence>
<dbReference type="RefSeq" id="WP_164365614.1">
    <property type="nucleotide sequence ID" value="NZ_CP066776.1"/>
</dbReference>
<keyword evidence="2" id="KW-0547">Nucleotide-binding</keyword>
<organism evidence="4 5">
    <name type="scientific">Sulfuriroseicoccus oceanibius</name>
    <dbReference type="NCBI Taxonomy" id="2707525"/>
    <lineage>
        <taxon>Bacteria</taxon>
        <taxon>Pseudomonadati</taxon>
        <taxon>Verrucomicrobiota</taxon>
        <taxon>Verrucomicrobiia</taxon>
        <taxon>Verrucomicrobiales</taxon>
        <taxon>Verrucomicrobiaceae</taxon>
        <taxon>Sulfuriroseicoccus</taxon>
    </lineage>
</organism>
<protein>
    <submittedName>
        <fullName evidence="4">ABC transporter ATP-binding protein</fullName>
    </submittedName>
</protein>
<dbReference type="GO" id="GO:0022857">
    <property type="term" value="F:transmembrane transporter activity"/>
    <property type="evidence" value="ECO:0007669"/>
    <property type="project" value="InterPro"/>
</dbReference>
<evidence type="ECO:0000313" key="5">
    <source>
        <dbReference type="Proteomes" id="UP000475117"/>
    </source>
</evidence>
<dbReference type="AlphaFoldDB" id="A0A6B3LGU0"/>
<dbReference type="PANTHER" id="PTHR42781:SF4">
    <property type="entry name" value="SPERMIDINE_PUTRESCINE IMPORT ATP-BINDING PROTEIN POTA"/>
    <property type="match status" value="1"/>
</dbReference>
<dbReference type="InterPro" id="IPR003593">
    <property type="entry name" value="AAA+_ATPase"/>
</dbReference>
<dbReference type="PROSITE" id="PS00211">
    <property type="entry name" value="ABC_TRANSPORTER_1"/>
    <property type="match status" value="1"/>
</dbReference>
<dbReference type="InterPro" id="IPR027417">
    <property type="entry name" value="P-loop_NTPase"/>
</dbReference>
<dbReference type="GO" id="GO:0015847">
    <property type="term" value="P:putrescine transport"/>
    <property type="evidence" value="ECO:0007669"/>
    <property type="project" value="UniProtKB-ARBA"/>
</dbReference>
<proteinExistence type="predicted"/>
<name>A0A6B3LGU0_9BACT</name>
<dbReference type="Pfam" id="PF08402">
    <property type="entry name" value="TOBE_2"/>
    <property type="match status" value="1"/>
</dbReference>
<dbReference type="SUPFAM" id="SSF50331">
    <property type="entry name" value="MOP-like"/>
    <property type="match status" value="1"/>
</dbReference>
<dbReference type="GO" id="GO:0043190">
    <property type="term" value="C:ATP-binding cassette (ABC) transporter complex"/>
    <property type="evidence" value="ECO:0007669"/>
    <property type="project" value="InterPro"/>
</dbReference>
<accession>A0A6B3LGU0</accession>
<dbReference type="PANTHER" id="PTHR42781">
    <property type="entry name" value="SPERMIDINE/PUTRESCINE IMPORT ATP-BINDING PROTEIN POTA"/>
    <property type="match status" value="1"/>
</dbReference>
<dbReference type="InterPro" id="IPR050093">
    <property type="entry name" value="ABC_SmlMolc_Importer"/>
</dbReference>
<dbReference type="Pfam" id="PF00005">
    <property type="entry name" value="ABC_tran"/>
    <property type="match status" value="1"/>
</dbReference>
<dbReference type="SMART" id="SM00382">
    <property type="entry name" value="AAA"/>
    <property type="match status" value="1"/>
</dbReference>
<dbReference type="InterPro" id="IPR013611">
    <property type="entry name" value="Transp-assoc_OB_typ2"/>
</dbReference>
<dbReference type="KEGG" id="soa:G3M56_011000"/>
<dbReference type="GO" id="GO:0016887">
    <property type="term" value="F:ATP hydrolysis activity"/>
    <property type="evidence" value="ECO:0007669"/>
    <property type="project" value="InterPro"/>
</dbReference>
<dbReference type="GO" id="GO:0005524">
    <property type="term" value="F:ATP binding"/>
    <property type="evidence" value="ECO:0007669"/>
    <property type="project" value="UniProtKB-KW"/>
</dbReference>
<dbReference type="PROSITE" id="PS50893">
    <property type="entry name" value="ABC_TRANSPORTER_2"/>
    <property type="match status" value="1"/>
</dbReference>
<dbReference type="Gene3D" id="3.40.50.300">
    <property type="entry name" value="P-loop containing nucleotide triphosphate hydrolases"/>
    <property type="match status" value="1"/>
</dbReference>
<dbReference type="InterPro" id="IPR008995">
    <property type="entry name" value="Mo/tungstate-bd_C_term_dom"/>
</dbReference>
<reference evidence="4 5" key="1">
    <citation type="submission" date="2020-12" db="EMBL/GenBank/DDBJ databases">
        <title>Sulforoseuscoccus oceanibium gen. nov., sp. nov., a representative of the phylum Verrucomicrobia with special cytoplasmic membrane, and proposal of Sulforoseuscoccusaceae fam. nov.</title>
        <authorList>
            <person name="Xi F."/>
        </authorList>
    </citation>
    <scope>NUCLEOTIDE SEQUENCE [LARGE SCALE GENOMIC DNA]</scope>
    <source>
        <strain evidence="4 5">T37</strain>
    </source>
</reference>
<dbReference type="InterPro" id="IPR017871">
    <property type="entry name" value="ABC_transporter-like_CS"/>
</dbReference>
<keyword evidence="3 4" id="KW-0067">ATP-binding</keyword>
<evidence type="ECO:0000256" key="3">
    <source>
        <dbReference type="ARBA" id="ARBA00022840"/>
    </source>
</evidence>
<evidence type="ECO:0000256" key="1">
    <source>
        <dbReference type="ARBA" id="ARBA00022448"/>
    </source>
</evidence>
<dbReference type="EMBL" id="CP066776">
    <property type="protein sequence ID" value="QQL44408.1"/>
    <property type="molecule type" value="Genomic_DNA"/>
</dbReference>
<keyword evidence="5" id="KW-1185">Reference proteome</keyword>
<dbReference type="FunFam" id="3.40.50.300:FF:000133">
    <property type="entry name" value="Spermidine/putrescine import ATP-binding protein PotA"/>
    <property type="match status" value="1"/>
</dbReference>
<dbReference type="Gene3D" id="2.40.50.100">
    <property type="match status" value="1"/>
</dbReference>